<proteinExistence type="predicted"/>
<organism evidence="2 3">
    <name type="scientific">Candidatus Staskawiczbacteria bacterium RIFCSPLOWO2_01_FULL_38_12b</name>
    <dbReference type="NCBI Taxonomy" id="1802214"/>
    <lineage>
        <taxon>Bacteria</taxon>
        <taxon>Candidatus Staskawicziibacteriota</taxon>
    </lineage>
</organism>
<evidence type="ECO:0008006" key="4">
    <source>
        <dbReference type="Google" id="ProtNLM"/>
    </source>
</evidence>
<feature type="transmembrane region" description="Helical" evidence="1">
    <location>
        <begin position="133"/>
        <end position="153"/>
    </location>
</feature>
<feature type="transmembrane region" description="Helical" evidence="1">
    <location>
        <begin position="198"/>
        <end position="219"/>
    </location>
</feature>
<sequence length="227" mass="25981">MDNRKLISISELFKKSFELYKGKAFLMMELTLIGYAITLVMVAVTAFLGAIMFGFGKFYWYDLASLLVCLTAFLLVVFIVLVNVWVQVALLYAVKESSGAGNMKNLLVSARGKIGSFFWVMLLRSLIVAAGFIFFIIPGIIFSFWFSLSEYAFVFEDKKGMQALWRSKELVKGYWWAVFGRLCLWVAIMFLISSISRVGFLINALFTMPFGIFYLFVVYEDLKRIKS</sequence>
<dbReference type="Proteomes" id="UP000176774">
    <property type="component" value="Unassembled WGS sequence"/>
</dbReference>
<evidence type="ECO:0000256" key="1">
    <source>
        <dbReference type="SAM" id="Phobius"/>
    </source>
</evidence>
<dbReference type="STRING" id="1802214.A2908_01450"/>
<evidence type="ECO:0000313" key="2">
    <source>
        <dbReference type="EMBL" id="OGZ72518.1"/>
    </source>
</evidence>
<protein>
    <recommendedName>
        <fullName evidence="4">Glycerophosphoryl diester phosphodiesterase membrane domain-containing protein</fullName>
    </recommendedName>
</protein>
<comment type="caution">
    <text evidence="2">The sequence shown here is derived from an EMBL/GenBank/DDBJ whole genome shotgun (WGS) entry which is preliminary data.</text>
</comment>
<feature type="transmembrane region" description="Helical" evidence="1">
    <location>
        <begin position="174"/>
        <end position="192"/>
    </location>
</feature>
<keyword evidence="1" id="KW-1133">Transmembrane helix</keyword>
<dbReference type="AlphaFoldDB" id="A0A1G2IEA1"/>
<evidence type="ECO:0000313" key="3">
    <source>
        <dbReference type="Proteomes" id="UP000176774"/>
    </source>
</evidence>
<feature type="transmembrane region" description="Helical" evidence="1">
    <location>
        <begin position="24"/>
        <end position="51"/>
    </location>
</feature>
<reference evidence="2 3" key="1">
    <citation type="journal article" date="2016" name="Nat. Commun.">
        <title>Thousands of microbial genomes shed light on interconnected biogeochemical processes in an aquifer system.</title>
        <authorList>
            <person name="Anantharaman K."/>
            <person name="Brown C.T."/>
            <person name="Hug L.A."/>
            <person name="Sharon I."/>
            <person name="Castelle C.J."/>
            <person name="Probst A.J."/>
            <person name="Thomas B.C."/>
            <person name="Singh A."/>
            <person name="Wilkins M.J."/>
            <person name="Karaoz U."/>
            <person name="Brodie E.L."/>
            <person name="Williams K.H."/>
            <person name="Hubbard S.S."/>
            <person name="Banfield J.F."/>
        </authorList>
    </citation>
    <scope>NUCLEOTIDE SEQUENCE [LARGE SCALE GENOMIC DNA]</scope>
</reference>
<gene>
    <name evidence="2" type="ORF">A2908_01450</name>
</gene>
<feature type="transmembrane region" description="Helical" evidence="1">
    <location>
        <begin position="63"/>
        <end position="94"/>
    </location>
</feature>
<name>A0A1G2IEA1_9BACT</name>
<feature type="transmembrane region" description="Helical" evidence="1">
    <location>
        <begin position="106"/>
        <end position="127"/>
    </location>
</feature>
<dbReference type="EMBL" id="MHPA01000025">
    <property type="protein sequence ID" value="OGZ72518.1"/>
    <property type="molecule type" value="Genomic_DNA"/>
</dbReference>
<keyword evidence="1" id="KW-0812">Transmembrane</keyword>
<keyword evidence="1" id="KW-0472">Membrane</keyword>
<accession>A0A1G2IEA1</accession>